<organism evidence="2 3">
    <name type="scientific">Mucuna pruriens</name>
    <name type="common">Velvet bean</name>
    <name type="synonym">Dolichos pruriens</name>
    <dbReference type="NCBI Taxonomy" id="157652"/>
    <lineage>
        <taxon>Eukaryota</taxon>
        <taxon>Viridiplantae</taxon>
        <taxon>Streptophyta</taxon>
        <taxon>Embryophyta</taxon>
        <taxon>Tracheophyta</taxon>
        <taxon>Spermatophyta</taxon>
        <taxon>Magnoliopsida</taxon>
        <taxon>eudicotyledons</taxon>
        <taxon>Gunneridae</taxon>
        <taxon>Pentapetalae</taxon>
        <taxon>rosids</taxon>
        <taxon>fabids</taxon>
        <taxon>Fabales</taxon>
        <taxon>Fabaceae</taxon>
        <taxon>Papilionoideae</taxon>
        <taxon>50 kb inversion clade</taxon>
        <taxon>NPAAA clade</taxon>
        <taxon>indigoferoid/millettioid clade</taxon>
        <taxon>Phaseoleae</taxon>
        <taxon>Mucuna</taxon>
    </lineage>
</organism>
<feature type="non-terminal residue" evidence="2">
    <location>
        <position position="1"/>
    </location>
</feature>
<protein>
    <submittedName>
        <fullName evidence="2">Uncharacterized protein</fullName>
    </submittedName>
</protein>
<dbReference type="Proteomes" id="UP000257109">
    <property type="component" value="Unassembled WGS sequence"/>
</dbReference>
<dbReference type="AlphaFoldDB" id="A0A371I9H5"/>
<sequence>MTILVEVSNMLEGVGSVMGDVDATHMNGVLNRPNSGNHVNNPTSLMKTIDSSDLIDQVCMKEDEPEYSISASVQVVVITRPISRADFNSATQGRKQTEAKADPTHLMPTSDSVSLPQPRSITNSLPP</sequence>
<gene>
    <name evidence="2" type="ORF">CR513_03635</name>
</gene>
<evidence type="ECO:0000256" key="1">
    <source>
        <dbReference type="SAM" id="MobiDB-lite"/>
    </source>
</evidence>
<reference evidence="2" key="1">
    <citation type="submission" date="2018-05" db="EMBL/GenBank/DDBJ databases">
        <title>Draft genome of Mucuna pruriens seed.</title>
        <authorList>
            <person name="Nnadi N.E."/>
            <person name="Vos R."/>
            <person name="Hasami M.H."/>
            <person name="Devisetty U.K."/>
            <person name="Aguiy J.C."/>
        </authorList>
    </citation>
    <scope>NUCLEOTIDE SEQUENCE [LARGE SCALE GENOMIC DNA]</scope>
    <source>
        <strain evidence="2">JCA_2017</strain>
    </source>
</reference>
<keyword evidence="3" id="KW-1185">Reference proteome</keyword>
<accession>A0A371I9H5</accession>
<feature type="compositionally biased region" description="Polar residues" evidence="1">
    <location>
        <begin position="107"/>
        <end position="127"/>
    </location>
</feature>
<name>A0A371I9H5_MUCPR</name>
<proteinExistence type="predicted"/>
<dbReference type="EMBL" id="QJKJ01000601">
    <property type="protein sequence ID" value="RDY11645.1"/>
    <property type="molecule type" value="Genomic_DNA"/>
</dbReference>
<evidence type="ECO:0000313" key="3">
    <source>
        <dbReference type="Proteomes" id="UP000257109"/>
    </source>
</evidence>
<feature type="region of interest" description="Disordered" evidence="1">
    <location>
        <begin position="84"/>
        <end position="127"/>
    </location>
</feature>
<evidence type="ECO:0000313" key="2">
    <source>
        <dbReference type="EMBL" id="RDY11645.1"/>
    </source>
</evidence>
<comment type="caution">
    <text evidence="2">The sequence shown here is derived from an EMBL/GenBank/DDBJ whole genome shotgun (WGS) entry which is preliminary data.</text>
</comment>